<protein>
    <submittedName>
        <fullName evidence="1">Uncharacterized protein</fullName>
    </submittedName>
</protein>
<accession>A0ABR0NP29</accession>
<dbReference type="Proteomes" id="UP001358586">
    <property type="component" value="Chromosome 9"/>
</dbReference>
<comment type="caution">
    <text evidence="1">The sequence shown here is derived from an EMBL/GenBank/DDBJ whole genome shotgun (WGS) entry which is preliminary data.</text>
</comment>
<sequence>MVDGASPSSTIVAANAGIEVEVESPTTWLYGQKHLYRVAINLHRLAIQCSFVGHIGYKRTNNFFPLIEFDDGTSNPLVEDDNEDVAEEEDTTKEERAADVLEVGMKYPDKDTFLPTLKWYNFKNGVNYHIRKSCLEKFKGKSAIRDERFKWKISETFWKKMDLWMIKKHASPHTCVTPGVSQDHPRLVFDMIFDIILPMVKVSPRIPILVLTANIYSQNDYTPSYCKA</sequence>
<organism evidence="1 2">
    <name type="scientific">Gossypium arboreum</name>
    <name type="common">Tree cotton</name>
    <name type="synonym">Gossypium nanking</name>
    <dbReference type="NCBI Taxonomy" id="29729"/>
    <lineage>
        <taxon>Eukaryota</taxon>
        <taxon>Viridiplantae</taxon>
        <taxon>Streptophyta</taxon>
        <taxon>Embryophyta</taxon>
        <taxon>Tracheophyta</taxon>
        <taxon>Spermatophyta</taxon>
        <taxon>Magnoliopsida</taxon>
        <taxon>eudicotyledons</taxon>
        <taxon>Gunneridae</taxon>
        <taxon>Pentapetalae</taxon>
        <taxon>rosids</taxon>
        <taxon>malvids</taxon>
        <taxon>Malvales</taxon>
        <taxon>Malvaceae</taxon>
        <taxon>Malvoideae</taxon>
        <taxon>Gossypium</taxon>
    </lineage>
</organism>
<keyword evidence="2" id="KW-1185">Reference proteome</keyword>
<evidence type="ECO:0000313" key="2">
    <source>
        <dbReference type="Proteomes" id="UP001358586"/>
    </source>
</evidence>
<reference evidence="1 2" key="1">
    <citation type="submission" date="2023-03" db="EMBL/GenBank/DDBJ databases">
        <title>WGS of Gossypium arboreum.</title>
        <authorList>
            <person name="Yu D."/>
        </authorList>
    </citation>
    <scope>NUCLEOTIDE SEQUENCE [LARGE SCALE GENOMIC DNA]</scope>
    <source>
        <tissue evidence="1">Leaf</tissue>
    </source>
</reference>
<dbReference type="EMBL" id="JARKNE010000009">
    <property type="protein sequence ID" value="KAK5803098.1"/>
    <property type="molecule type" value="Genomic_DNA"/>
</dbReference>
<evidence type="ECO:0000313" key="1">
    <source>
        <dbReference type="EMBL" id="KAK5803098.1"/>
    </source>
</evidence>
<name>A0ABR0NP29_GOSAR</name>
<proteinExistence type="predicted"/>
<gene>
    <name evidence="1" type="ORF">PVK06_030739</name>
</gene>